<dbReference type="Gene3D" id="3.80.10.10">
    <property type="entry name" value="Ribonuclease Inhibitor"/>
    <property type="match status" value="1"/>
</dbReference>
<gene>
    <name evidence="2" type="ORF">M408DRAFT_317640</name>
</gene>
<dbReference type="OrthoDB" id="3271614at2759"/>
<keyword evidence="3" id="KW-1185">Reference proteome</keyword>
<name>A0A0C2WD54_SERVB</name>
<evidence type="ECO:0000313" key="2">
    <source>
        <dbReference type="EMBL" id="KIM24408.1"/>
    </source>
</evidence>
<organism evidence="2 3">
    <name type="scientific">Serendipita vermifera MAFF 305830</name>
    <dbReference type="NCBI Taxonomy" id="933852"/>
    <lineage>
        <taxon>Eukaryota</taxon>
        <taxon>Fungi</taxon>
        <taxon>Dikarya</taxon>
        <taxon>Basidiomycota</taxon>
        <taxon>Agaricomycotina</taxon>
        <taxon>Agaricomycetes</taxon>
        <taxon>Sebacinales</taxon>
        <taxon>Serendipitaceae</taxon>
        <taxon>Serendipita</taxon>
    </lineage>
</organism>
<dbReference type="HOGENOM" id="CLU_924906_0_0_1"/>
<protein>
    <recommendedName>
        <fullName evidence="4">F-box domain-containing protein</fullName>
    </recommendedName>
</protein>
<dbReference type="Proteomes" id="UP000054097">
    <property type="component" value="Unassembled WGS sequence"/>
</dbReference>
<reference evidence="2 3" key="1">
    <citation type="submission" date="2014-04" db="EMBL/GenBank/DDBJ databases">
        <authorList>
            <consortium name="DOE Joint Genome Institute"/>
            <person name="Kuo A."/>
            <person name="Zuccaro A."/>
            <person name="Kohler A."/>
            <person name="Nagy L.G."/>
            <person name="Floudas D."/>
            <person name="Copeland A."/>
            <person name="Barry K.W."/>
            <person name="Cichocki N."/>
            <person name="Veneault-Fourrey C."/>
            <person name="LaButti K."/>
            <person name="Lindquist E.A."/>
            <person name="Lipzen A."/>
            <person name="Lundell T."/>
            <person name="Morin E."/>
            <person name="Murat C."/>
            <person name="Sun H."/>
            <person name="Tunlid A."/>
            <person name="Henrissat B."/>
            <person name="Grigoriev I.V."/>
            <person name="Hibbett D.S."/>
            <person name="Martin F."/>
            <person name="Nordberg H.P."/>
            <person name="Cantor M.N."/>
            <person name="Hua S.X."/>
        </authorList>
    </citation>
    <scope>NUCLEOTIDE SEQUENCE [LARGE SCALE GENOMIC DNA]</scope>
    <source>
        <strain evidence="2 3">MAFF 305830</strain>
    </source>
</reference>
<dbReference type="EMBL" id="KN824324">
    <property type="protein sequence ID" value="KIM24408.1"/>
    <property type="molecule type" value="Genomic_DNA"/>
</dbReference>
<dbReference type="InterPro" id="IPR032675">
    <property type="entry name" value="LRR_dom_sf"/>
</dbReference>
<evidence type="ECO:0000256" key="1">
    <source>
        <dbReference type="SAM" id="MobiDB-lite"/>
    </source>
</evidence>
<accession>A0A0C2WD54</accession>
<feature type="compositionally biased region" description="Polar residues" evidence="1">
    <location>
        <begin position="291"/>
        <end position="301"/>
    </location>
</feature>
<dbReference type="AlphaFoldDB" id="A0A0C2WD54"/>
<evidence type="ECO:0008006" key="4">
    <source>
        <dbReference type="Google" id="ProtNLM"/>
    </source>
</evidence>
<sequence length="301" mass="33612">MAVTLPPEIWAIIVKMAVADSFCQYEITTYFTFEDILSMLRRHKNAEAWNNLRLVCHAFRAHAGQFPHRALRAHTNMGSISNDLISTEIYSSHPGFQQLLDGTMANCQQLVALVIDYSTSGVHARSGSTALFGGLAFFPNLRKLTLSNFIPIDGTSIWKNLNATCPSLTCLHLSSRYSQKPPRDIVVFKRLEVLAVRSQFSASGLEFPSLRHAVLQALSPDNILQITQSRKLESLHLENLDDNVHFDWKLVPKLRLLRIPCSRLSIIKSCQIGHPLNTLQVSRPESGFPSPKTSSGSAFDI</sequence>
<dbReference type="SUPFAM" id="SSF52047">
    <property type="entry name" value="RNI-like"/>
    <property type="match status" value="1"/>
</dbReference>
<proteinExistence type="predicted"/>
<reference evidence="3" key="2">
    <citation type="submission" date="2015-01" db="EMBL/GenBank/DDBJ databases">
        <title>Evolutionary Origins and Diversification of the Mycorrhizal Mutualists.</title>
        <authorList>
            <consortium name="DOE Joint Genome Institute"/>
            <consortium name="Mycorrhizal Genomics Consortium"/>
            <person name="Kohler A."/>
            <person name="Kuo A."/>
            <person name="Nagy L.G."/>
            <person name="Floudas D."/>
            <person name="Copeland A."/>
            <person name="Barry K.W."/>
            <person name="Cichocki N."/>
            <person name="Veneault-Fourrey C."/>
            <person name="LaButti K."/>
            <person name="Lindquist E.A."/>
            <person name="Lipzen A."/>
            <person name="Lundell T."/>
            <person name="Morin E."/>
            <person name="Murat C."/>
            <person name="Riley R."/>
            <person name="Ohm R."/>
            <person name="Sun H."/>
            <person name="Tunlid A."/>
            <person name="Henrissat B."/>
            <person name="Grigoriev I.V."/>
            <person name="Hibbett D.S."/>
            <person name="Martin F."/>
        </authorList>
    </citation>
    <scope>NUCLEOTIDE SEQUENCE [LARGE SCALE GENOMIC DNA]</scope>
    <source>
        <strain evidence="3">MAFF 305830</strain>
    </source>
</reference>
<evidence type="ECO:0000313" key="3">
    <source>
        <dbReference type="Proteomes" id="UP000054097"/>
    </source>
</evidence>
<feature type="region of interest" description="Disordered" evidence="1">
    <location>
        <begin position="281"/>
        <end position="301"/>
    </location>
</feature>